<dbReference type="EMBL" id="BGZK01000300">
    <property type="protein sequence ID" value="GBP35170.1"/>
    <property type="molecule type" value="Genomic_DNA"/>
</dbReference>
<proteinExistence type="predicted"/>
<name>A0A4C1V9F7_EUMVA</name>
<reference evidence="1 2" key="1">
    <citation type="journal article" date="2019" name="Commun. Biol.">
        <title>The bagworm genome reveals a unique fibroin gene that provides high tensile strength.</title>
        <authorList>
            <person name="Kono N."/>
            <person name="Nakamura H."/>
            <person name="Ohtoshi R."/>
            <person name="Tomita M."/>
            <person name="Numata K."/>
            <person name="Arakawa K."/>
        </authorList>
    </citation>
    <scope>NUCLEOTIDE SEQUENCE [LARGE SCALE GENOMIC DNA]</scope>
</reference>
<gene>
    <name evidence="1" type="ORF">EVAR_18295_1</name>
</gene>
<dbReference type="AlphaFoldDB" id="A0A4C1V9F7"/>
<organism evidence="1 2">
    <name type="scientific">Eumeta variegata</name>
    <name type="common">Bagworm moth</name>
    <name type="synonym">Eumeta japonica</name>
    <dbReference type="NCBI Taxonomy" id="151549"/>
    <lineage>
        <taxon>Eukaryota</taxon>
        <taxon>Metazoa</taxon>
        <taxon>Ecdysozoa</taxon>
        <taxon>Arthropoda</taxon>
        <taxon>Hexapoda</taxon>
        <taxon>Insecta</taxon>
        <taxon>Pterygota</taxon>
        <taxon>Neoptera</taxon>
        <taxon>Endopterygota</taxon>
        <taxon>Lepidoptera</taxon>
        <taxon>Glossata</taxon>
        <taxon>Ditrysia</taxon>
        <taxon>Tineoidea</taxon>
        <taxon>Psychidae</taxon>
        <taxon>Oiketicinae</taxon>
        <taxon>Eumeta</taxon>
    </lineage>
</organism>
<evidence type="ECO:0000313" key="2">
    <source>
        <dbReference type="Proteomes" id="UP000299102"/>
    </source>
</evidence>
<comment type="caution">
    <text evidence="1">The sequence shown here is derived from an EMBL/GenBank/DDBJ whole genome shotgun (WGS) entry which is preliminary data.</text>
</comment>
<keyword evidence="2" id="KW-1185">Reference proteome</keyword>
<accession>A0A4C1V9F7</accession>
<evidence type="ECO:0000313" key="1">
    <source>
        <dbReference type="EMBL" id="GBP35170.1"/>
    </source>
</evidence>
<sequence length="89" mass="10079">MVEFEIGIKVSLVVSVPTESGLISEMFGSQIMQIFEWSDHPATCSLSLVIRDKLFPVRPMPLLTIQNVPHSSRQLRCDYGDTQYITNHV</sequence>
<protein>
    <submittedName>
        <fullName evidence="1">Uncharacterized protein</fullName>
    </submittedName>
</protein>
<dbReference type="Proteomes" id="UP000299102">
    <property type="component" value="Unassembled WGS sequence"/>
</dbReference>